<protein>
    <submittedName>
        <fullName evidence="1">Uncharacterized protein</fullName>
    </submittedName>
</protein>
<dbReference type="HOGENOM" id="CLU_3029050_0_0_6"/>
<reference evidence="1 2" key="1">
    <citation type="journal article" date="2011" name="PLoS Pathog.">
        <title>Dynamic evolution of pathogenicity revealed by sequencing and comparative genomics of 19 Pseudomonas syringae isolates.</title>
        <authorList>
            <person name="Baltrus D.A."/>
            <person name="Nishimura M.T."/>
            <person name="Romanchuk A."/>
            <person name="Chang J.H."/>
            <person name="Mukhtar M.S."/>
            <person name="Cherkis K."/>
            <person name="Roach J."/>
            <person name="Grant S.R."/>
            <person name="Jones C.D."/>
            <person name="Dangl J.L."/>
        </authorList>
    </citation>
    <scope>NUCLEOTIDE SEQUENCE [LARGE SCALE GENOMIC DNA]</scope>
    <source>
        <strain evidence="2">M301072PT</strain>
    </source>
</reference>
<name>F3FQ70_PSESX</name>
<organism evidence="1 2">
    <name type="scientific">Pseudomonas syringae pv. japonica str. M301072</name>
    <dbReference type="NCBI Taxonomy" id="629262"/>
    <lineage>
        <taxon>Bacteria</taxon>
        <taxon>Pseudomonadati</taxon>
        <taxon>Pseudomonadota</taxon>
        <taxon>Gammaproteobacteria</taxon>
        <taxon>Pseudomonadales</taxon>
        <taxon>Pseudomonadaceae</taxon>
        <taxon>Pseudomonas</taxon>
        <taxon>Pseudomonas syringae</taxon>
    </lineage>
</organism>
<sequence length="55" mass="5803">MIARVTGPGSRQCAAVAILVLAQVVDDQAQVSLGRFAAVLGWRCMSNASDREGQQ</sequence>
<evidence type="ECO:0000313" key="1">
    <source>
        <dbReference type="EMBL" id="EGH32362.1"/>
    </source>
</evidence>
<comment type="caution">
    <text evidence="1">The sequence shown here is derived from an EMBL/GenBank/DDBJ whole genome shotgun (WGS) entry which is preliminary data.</text>
</comment>
<dbReference type="AlphaFoldDB" id="F3FQ70"/>
<accession>F3FQ70</accession>
<evidence type="ECO:0000313" key="2">
    <source>
        <dbReference type="Proteomes" id="UP000004471"/>
    </source>
</evidence>
<proteinExistence type="predicted"/>
<gene>
    <name evidence="1" type="ORF">PSYJA_26745</name>
</gene>
<dbReference type="Proteomes" id="UP000004471">
    <property type="component" value="Unassembled WGS sequence"/>
</dbReference>
<dbReference type="EMBL" id="AEAH01001213">
    <property type="protein sequence ID" value="EGH32362.1"/>
    <property type="molecule type" value="Genomic_DNA"/>
</dbReference>